<gene>
    <name evidence="2" type="ORF">L210DRAFT_3305461</name>
</gene>
<dbReference type="AlphaFoldDB" id="A0AAD4C7P9"/>
<keyword evidence="1" id="KW-1133">Transmembrane helix</keyword>
<feature type="non-terminal residue" evidence="2">
    <location>
        <position position="1"/>
    </location>
</feature>
<name>A0AAD4C7P9_BOLED</name>
<accession>A0AAD4C7P9</accession>
<protein>
    <submittedName>
        <fullName evidence="2">Uncharacterized protein</fullName>
    </submittedName>
</protein>
<proteinExistence type="predicted"/>
<dbReference type="Pfam" id="PF18759">
    <property type="entry name" value="Plavaka"/>
    <property type="match status" value="1"/>
</dbReference>
<dbReference type="InterPro" id="IPR041078">
    <property type="entry name" value="Plavaka"/>
</dbReference>
<sequence>YPFASLDEWKMASFLSTSSQLSMSAIDRFLSLQVVCSTSIWLLACMSLSFHTAKELRSRVELLPSGPRWQFQIVPTTHETKQPVHLYFRDALKCIESLFSHPYFANKMDFSPYRLFTTAECCSR</sequence>
<reference evidence="2" key="1">
    <citation type="submission" date="2019-10" db="EMBL/GenBank/DDBJ databases">
        <authorList>
            <consortium name="DOE Joint Genome Institute"/>
            <person name="Kuo A."/>
            <person name="Miyauchi S."/>
            <person name="Kiss E."/>
            <person name="Drula E."/>
            <person name="Kohler A."/>
            <person name="Sanchez-Garcia M."/>
            <person name="Andreopoulos B."/>
            <person name="Barry K.W."/>
            <person name="Bonito G."/>
            <person name="Buee M."/>
            <person name="Carver A."/>
            <person name="Chen C."/>
            <person name="Cichocki N."/>
            <person name="Clum A."/>
            <person name="Culley D."/>
            <person name="Crous P.W."/>
            <person name="Fauchery L."/>
            <person name="Girlanda M."/>
            <person name="Hayes R."/>
            <person name="Keri Z."/>
            <person name="LaButti K."/>
            <person name="Lipzen A."/>
            <person name="Lombard V."/>
            <person name="Magnuson J."/>
            <person name="Maillard F."/>
            <person name="Morin E."/>
            <person name="Murat C."/>
            <person name="Nolan M."/>
            <person name="Ohm R."/>
            <person name="Pangilinan J."/>
            <person name="Pereira M."/>
            <person name="Perotto S."/>
            <person name="Peter M."/>
            <person name="Riley R."/>
            <person name="Sitrit Y."/>
            <person name="Stielow B."/>
            <person name="Szollosi G."/>
            <person name="Zifcakova L."/>
            <person name="Stursova M."/>
            <person name="Spatafora J.W."/>
            <person name="Tedersoo L."/>
            <person name="Vaario L.-M."/>
            <person name="Yamada A."/>
            <person name="Yan M."/>
            <person name="Wang P."/>
            <person name="Xu J."/>
            <person name="Bruns T."/>
            <person name="Baldrian P."/>
            <person name="Vilgalys R."/>
            <person name="Henrissat B."/>
            <person name="Grigoriev I.V."/>
            <person name="Hibbett D."/>
            <person name="Nagy L.G."/>
            <person name="Martin F.M."/>
        </authorList>
    </citation>
    <scope>NUCLEOTIDE SEQUENCE</scope>
    <source>
        <strain evidence="2">BED1</strain>
    </source>
</reference>
<evidence type="ECO:0000313" key="3">
    <source>
        <dbReference type="Proteomes" id="UP001194468"/>
    </source>
</evidence>
<keyword evidence="3" id="KW-1185">Reference proteome</keyword>
<dbReference type="EMBL" id="WHUW01000002">
    <property type="protein sequence ID" value="KAF8451174.1"/>
    <property type="molecule type" value="Genomic_DNA"/>
</dbReference>
<evidence type="ECO:0000256" key="1">
    <source>
        <dbReference type="SAM" id="Phobius"/>
    </source>
</evidence>
<feature type="transmembrane region" description="Helical" evidence="1">
    <location>
        <begin position="29"/>
        <end position="50"/>
    </location>
</feature>
<keyword evidence="1" id="KW-0812">Transmembrane</keyword>
<comment type="caution">
    <text evidence="2">The sequence shown here is derived from an EMBL/GenBank/DDBJ whole genome shotgun (WGS) entry which is preliminary data.</text>
</comment>
<evidence type="ECO:0000313" key="2">
    <source>
        <dbReference type="EMBL" id="KAF8451174.1"/>
    </source>
</evidence>
<feature type="non-terminal residue" evidence="2">
    <location>
        <position position="124"/>
    </location>
</feature>
<organism evidence="2 3">
    <name type="scientific">Boletus edulis BED1</name>
    <dbReference type="NCBI Taxonomy" id="1328754"/>
    <lineage>
        <taxon>Eukaryota</taxon>
        <taxon>Fungi</taxon>
        <taxon>Dikarya</taxon>
        <taxon>Basidiomycota</taxon>
        <taxon>Agaricomycotina</taxon>
        <taxon>Agaricomycetes</taxon>
        <taxon>Agaricomycetidae</taxon>
        <taxon>Boletales</taxon>
        <taxon>Boletineae</taxon>
        <taxon>Boletaceae</taxon>
        <taxon>Boletoideae</taxon>
        <taxon>Boletus</taxon>
    </lineage>
</organism>
<keyword evidence="1" id="KW-0472">Membrane</keyword>
<reference evidence="2" key="2">
    <citation type="journal article" date="2020" name="Nat. Commun.">
        <title>Large-scale genome sequencing of mycorrhizal fungi provides insights into the early evolution of symbiotic traits.</title>
        <authorList>
            <person name="Miyauchi S."/>
            <person name="Kiss E."/>
            <person name="Kuo A."/>
            <person name="Drula E."/>
            <person name="Kohler A."/>
            <person name="Sanchez-Garcia M."/>
            <person name="Morin E."/>
            <person name="Andreopoulos B."/>
            <person name="Barry K.W."/>
            <person name="Bonito G."/>
            <person name="Buee M."/>
            <person name="Carver A."/>
            <person name="Chen C."/>
            <person name="Cichocki N."/>
            <person name="Clum A."/>
            <person name="Culley D."/>
            <person name="Crous P.W."/>
            <person name="Fauchery L."/>
            <person name="Girlanda M."/>
            <person name="Hayes R.D."/>
            <person name="Keri Z."/>
            <person name="LaButti K."/>
            <person name="Lipzen A."/>
            <person name="Lombard V."/>
            <person name="Magnuson J."/>
            <person name="Maillard F."/>
            <person name="Murat C."/>
            <person name="Nolan M."/>
            <person name="Ohm R.A."/>
            <person name="Pangilinan J."/>
            <person name="Pereira M.F."/>
            <person name="Perotto S."/>
            <person name="Peter M."/>
            <person name="Pfister S."/>
            <person name="Riley R."/>
            <person name="Sitrit Y."/>
            <person name="Stielow J.B."/>
            <person name="Szollosi G."/>
            <person name="Zifcakova L."/>
            <person name="Stursova M."/>
            <person name="Spatafora J.W."/>
            <person name="Tedersoo L."/>
            <person name="Vaario L.M."/>
            <person name="Yamada A."/>
            <person name="Yan M."/>
            <person name="Wang P."/>
            <person name="Xu J."/>
            <person name="Bruns T."/>
            <person name="Baldrian P."/>
            <person name="Vilgalys R."/>
            <person name="Dunand C."/>
            <person name="Henrissat B."/>
            <person name="Grigoriev I.V."/>
            <person name="Hibbett D."/>
            <person name="Nagy L.G."/>
            <person name="Martin F.M."/>
        </authorList>
    </citation>
    <scope>NUCLEOTIDE SEQUENCE</scope>
    <source>
        <strain evidence="2">BED1</strain>
    </source>
</reference>
<dbReference type="Proteomes" id="UP001194468">
    <property type="component" value="Unassembled WGS sequence"/>
</dbReference>